<dbReference type="InterPro" id="IPR037069">
    <property type="entry name" value="AcylCoA_DH/ox_N_sf"/>
</dbReference>
<dbReference type="AlphaFoldDB" id="A0AA44UN31"/>
<comment type="caution">
    <text evidence="7">The sequence shown here is derived from an EMBL/GenBank/DDBJ whole genome shotgun (WGS) entry which is preliminary data.</text>
</comment>
<dbReference type="Proteomes" id="UP000232453">
    <property type="component" value="Unassembled WGS sequence"/>
</dbReference>
<keyword evidence="3" id="KW-0285">Flavoprotein</keyword>
<dbReference type="RefSeq" id="WP_157818280.1">
    <property type="nucleotide sequence ID" value="NZ_JBICSI010000003.1"/>
</dbReference>
<keyword evidence="4" id="KW-0274">FAD</keyword>
<reference evidence="7 8" key="1">
    <citation type="submission" date="2017-11" db="EMBL/GenBank/DDBJ databases">
        <title>Sequencing the genomes of 1000 actinobacteria strains.</title>
        <authorList>
            <person name="Klenk H.-P."/>
        </authorList>
    </citation>
    <scope>NUCLEOTIDE SEQUENCE [LARGE SCALE GENOMIC DNA]</scope>
    <source>
        <strain evidence="7 8">DSM 44104</strain>
    </source>
</reference>
<name>A0AA44UN31_PSEA5</name>
<evidence type="ECO:0000259" key="6">
    <source>
        <dbReference type="Pfam" id="PF00441"/>
    </source>
</evidence>
<accession>A0AA44UN31</accession>
<evidence type="ECO:0000256" key="5">
    <source>
        <dbReference type="ARBA" id="ARBA00023002"/>
    </source>
</evidence>
<evidence type="ECO:0000313" key="8">
    <source>
        <dbReference type="Proteomes" id="UP000232453"/>
    </source>
</evidence>
<evidence type="ECO:0000256" key="4">
    <source>
        <dbReference type="ARBA" id="ARBA00022827"/>
    </source>
</evidence>
<dbReference type="Gene3D" id="1.10.540.10">
    <property type="entry name" value="Acyl-CoA dehydrogenase/oxidase, N-terminal domain"/>
    <property type="match status" value="1"/>
</dbReference>
<sequence>MAEHDDFVSAVDDYLTRSYAGDRRRDLLDGGGWDAGLAAELAELGWYSLAVSQDRGGLGAPPAGLGHVFLEYGRHLLIGPLLENSLLPALVEGIDPDADGTPPALVDPGASVPGDLGSVALTGRELAGSVSAVRFAAQAGVLVVLAGATVCLVDPGAPGVHIEPLASADPGVAFASVSLDGAVAHTLVTDDGLGDRIRSWARLLLACELSGLARGALDRTVAHVGQREQFGRPIGGFQAVQHLAADMSARSTGLHNLCLAALADARGASPSELDLITSTAKAHAADAAVRVCEDAIQLHGGMGFTTETDVSWYYRRALALRGWYGDETELQHHIGAALLAPERQP</sequence>
<dbReference type="SUPFAM" id="SSF56645">
    <property type="entry name" value="Acyl-CoA dehydrogenase NM domain-like"/>
    <property type="match status" value="1"/>
</dbReference>
<dbReference type="PANTHER" id="PTHR43884">
    <property type="entry name" value="ACYL-COA DEHYDROGENASE"/>
    <property type="match status" value="1"/>
</dbReference>
<dbReference type="GO" id="GO:0003995">
    <property type="term" value="F:acyl-CoA dehydrogenase activity"/>
    <property type="evidence" value="ECO:0007669"/>
    <property type="project" value="TreeGrafter"/>
</dbReference>
<dbReference type="InterPro" id="IPR046373">
    <property type="entry name" value="Acyl-CoA_Oxase/DH_mid-dom_sf"/>
</dbReference>
<dbReference type="Pfam" id="PF00441">
    <property type="entry name" value="Acyl-CoA_dh_1"/>
    <property type="match status" value="1"/>
</dbReference>
<dbReference type="Gene3D" id="2.40.110.10">
    <property type="entry name" value="Butyryl-CoA Dehydrogenase, subunit A, domain 2"/>
    <property type="match status" value="1"/>
</dbReference>
<dbReference type="InterPro" id="IPR009075">
    <property type="entry name" value="AcylCo_DH/oxidase_C"/>
</dbReference>
<protein>
    <submittedName>
        <fullName evidence="7">Acyl-CoA dehydrogenase</fullName>
    </submittedName>
</protein>
<dbReference type="GO" id="GO:0050660">
    <property type="term" value="F:flavin adenine dinucleotide binding"/>
    <property type="evidence" value="ECO:0007669"/>
    <property type="project" value="InterPro"/>
</dbReference>
<dbReference type="PANTHER" id="PTHR43884:SF20">
    <property type="entry name" value="ACYL-COA DEHYDROGENASE FADE28"/>
    <property type="match status" value="1"/>
</dbReference>
<dbReference type="EMBL" id="PHUJ01000003">
    <property type="protein sequence ID" value="PKB30155.1"/>
    <property type="molecule type" value="Genomic_DNA"/>
</dbReference>
<dbReference type="Gene3D" id="1.20.140.10">
    <property type="entry name" value="Butyryl-CoA Dehydrogenase, subunit A, domain 3"/>
    <property type="match status" value="1"/>
</dbReference>
<gene>
    <name evidence="7" type="ORF">ATL51_1809</name>
</gene>
<evidence type="ECO:0000256" key="1">
    <source>
        <dbReference type="ARBA" id="ARBA00001974"/>
    </source>
</evidence>
<dbReference type="InterPro" id="IPR009100">
    <property type="entry name" value="AcylCoA_DH/oxidase_NM_dom_sf"/>
</dbReference>
<keyword evidence="5" id="KW-0560">Oxidoreductase</keyword>
<feature type="domain" description="Acyl-CoA dehydrogenase/oxidase C-terminal" evidence="6">
    <location>
        <begin position="200"/>
        <end position="331"/>
    </location>
</feature>
<organism evidence="7 8">
    <name type="scientific">Pseudonocardia alni</name>
    <name type="common">Amycolata alni</name>
    <dbReference type="NCBI Taxonomy" id="33907"/>
    <lineage>
        <taxon>Bacteria</taxon>
        <taxon>Bacillati</taxon>
        <taxon>Actinomycetota</taxon>
        <taxon>Actinomycetes</taxon>
        <taxon>Pseudonocardiales</taxon>
        <taxon>Pseudonocardiaceae</taxon>
        <taxon>Pseudonocardia</taxon>
    </lineage>
</organism>
<dbReference type="SUPFAM" id="SSF47203">
    <property type="entry name" value="Acyl-CoA dehydrogenase C-terminal domain-like"/>
    <property type="match status" value="1"/>
</dbReference>
<proteinExistence type="inferred from homology"/>
<dbReference type="InterPro" id="IPR036250">
    <property type="entry name" value="AcylCo_DH-like_C"/>
</dbReference>
<evidence type="ECO:0000313" key="7">
    <source>
        <dbReference type="EMBL" id="PKB30155.1"/>
    </source>
</evidence>
<comment type="cofactor">
    <cofactor evidence="1">
        <name>FAD</name>
        <dbReference type="ChEBI" id="CHEBI:57692"/>
    </cofactor>
</comment>
<comment type="similarity">
    <text evidence="2">Belongs to the acyl-CoA dehydrogenase family.</text>
</comment>
<evidence type="ECO:0000256" key="2">
    <source>
        <dbReference type="ARBA" id="ARBA00009347"/>
    </source>
</evidence>
<evidence type="ECO:0000256" key="3">
    <source>
        <dbReference type="ARBA" id="ARBA00022630"/>
    </source>
</evidence>